<organism evidence="4 5">
    <name type="scientific">Acidilobus saccharovorans (strain DSM 16705 / JCM 18335 / VKM B-2471 / 345-15)</name>
    <dbReference type="NCBI Taxonomy" id="666510"/>
    <lineage>
        <taxon>Archaea</taxon>
        <taxon>Thermoproteota</taxon>
        <taxon>Thermoprotei</taxon>
        <taxon>Acidilobales</taxon>
        <taxon>Acidilobaceae</taxon>
        <taxon>Acidilobus</taxon>
    </lineage>
</organism>
<feature type="active site" description="Proton donor/acceptor" evidence="2">
    <location>
        <position position="146"/>
    </location>
</feature>
<dbReference type="InParanoid" id="D9Q1K4"/>
<evidence type="ECO:0000256" key="2">
    <source>
        <dbReference type="PIRSR" id="PIRSR001365-1"/>
    </source>
</evidence>
<dbReference type="PIRSF" id="PIRSF001365">
    <property type="entry name" value="DHDPS"/>
    <property type="match status" value="1"/>
</dbReference>
<dbReference type="GO" id="GO:0008675">
    <property type="term" value="F:2-dehydro-3-deoxy-phosphogluconate aldolase activity"/>
    <property type="evidence" value="ECO:0007669"/>
    <property type="project" value="UniProtKB-ARBA"/>
</dbReference>
<dbReference type="Gene3D" id="3.20.20.70">
    <property type="entry name" value="Aldolase class I"/>
    <property type="match status" value="1"/>
</dbReference>
<dbReference type="eggNOG" id="arCOG04172">
    <property type="taxonomic scope" value="Archaea"/>
</dbReference>
<proteinExistence type="predicted"/>
<dbReference type="KEGG" id="asc:ASAC_0786"/>
<name>D9Q1K4_ACIS3</name>
<dbReference type="SMART" id="SM01130">
    <property type="entry name" value="DHDPS"/>
    <property type="match status" value="1"/>
</dbReference>
<reference evidence="4 5" key="1">
    <citation type="journal article" date="2010" name="Appl. Environ. Microbiol.">
        <title>The genome sequence of the crenarchaeon Acidilobus saccharovorans supports a new order, Acidilobales, and suggests an important ecological role in terrestrial acidic hot springs.</title>
        <authorList>
            <person name="Mardanov A.V."/>
            <person name="Svetlitchnyi V.A."/>
            <person name="Beletsky A.V."/>
            <person name="Prokofeva M.I."/>
            <person name="Bonch-Osmolovskaya E.A."/>
            <person name="Ravin N.V."/>
            <person name="Skryabin K.G."/>
        </authorList>
    </citation>
    <scope>NUCLEOTIDE SEQUENCE [LARGE SCALE GENOMIC DNA]</scope>
    <source>
        <strain evidence="5">DSM 16705 / JCM 18335 / VKM B-2471 / 345-15</strain>
    </source>
</reference>
<dbReference type="AlphaFoldDB" id="D9Q1K4"/>
<protein>
    <submittedName>
        <fullName evidence="4">2-Keto-3-deoxy-(6-phospho)gluconate aldolase (KD(P)GA)</fullName>
    </submittedName>
</protein>
<evidence type="ECO:0000256" key="3">
    <source>
        <dbReference type="PIRSR" id="PIRSR001365-2"/>
    </source>
</evidence>
<keyword evidence="1" id="KW-0456">Lyase</keyword>
<evidence type="ECO:0000256" key="1">
    <source>
        <dbReference type="ARBA" id="ARBA00023239"/>
    </source>
</evidence>
<gene>
    <name evidence="4" type="ordered locus">ASAC_0786</name>
</gene>
<dbReference type="PANTHER" id="PTHR12128">
    <property type="entry name" value="DIHYDRODIPICOLINATE SYNTHASE"/>
    <property type="match status" value="1"/>
</dbReference>
<sequence>MLHAEGSWVVRLPRVEGVVVPLITPFTADLKVDYDAFEWHVKRLVESGVNGLFPNSTTGEFVHVTFDEALRLVKTAVNVAPSGIMVLPGVSSLRTEDSVRMAKEFINVGADGVVVLPPFFYRSSDEVMYRHFSAVARSVDVPVIIYNNPLNTGVVVPVSIYVRLAKEFSNVSAAKVTFADFSYLVELIREVKSVRKDFSVLTGLDYMLLPTLFAGGDGVVPGLGNIMPEPYVSLIRAFESKDWGLTEKFNNVILNLSRLYWMSGQGVESPAVIKAVLEAMGTPVKRFVREPLRPLSDDEMRDAIKIVDEVRRELG</sequence>
<accession>D9Q1K4</accession>
<dbReference type="Proteomes" id="UP000000346">
    <property type="component" value="Chromosome"/>
</dbReference>
<evidence type="ECO:0000313" key="5">
    <source>
        <dbReference type="Proteomes" id="UP000000346"/>
    </source>
</evidence>
<dbReference type="EMBL" id="CP001742">
    <property type="protein sequence ID" value="ADL19192.1"/>
    <property type="molecule type" value="Genomic_DNA"/>
</dbReference>
<feature type="binding site" evidence="3">
    <location>
        <position position="58"/>
    </location>
    <ligand>
        <name>pyruvate</name>
        <dbReference type="ChEBI" id="CHEBI:15361"/>
    </ligand>
</feature>
<keyword evidence="5" id="KW-1185">Reference proteome</keyword>
<feature type="active site" description="Schiff-base intermediate with substrate" evidence="2">
    <location>
        <position position="175"/>
    </location>
</feature>
<dbReference type="GO" id="GO:0008840">
    <property type="term" value="F:4-hydroxy-tetrahydrodipicolinate synthase activity"/>
    <property type="evidence" value="ECO:0007669"/>
    <property type="project" value="TreeGrafter"/>
</dbReference>
<evidence type="ECO:0000313" key="4">
    <source>
        <dbReference type="EMBL" id="ADL19192.1"/>
    </source>
</evidence>
<dbReference type="PRINTS" id="PR00146">
    <property type="entry name" value="DHPICSNTHASE"/>
</dbReference>
<dbReference type="InterPro" id="IPR002220">
    <property type="entry name" value="DapA-like"/>
</dbReference>
<dbReference type="HOGENOM" id="CLU_049343_5_0_2"/>
<dbReference type="STRING" id="666510.ASAC_0786"/>
<dbReference type="PANTHER" id="PTHR12128:SF66">
    <property type="entry name" value="4-HYDROXY-2-OXOGLUTARATE ALDOLASE, MITOCHONDRIAL"/>
    <property type="match status" value="1"/>
</dbReference>
<feature type="binding site" evidence="3">
    <location>
        <position position="220"/>
    </location>
    <ligand>
        <name>pyruvate</name>
        <dbReference type="ChEBI" id="CHEBI:15361"/>
    </ligand>
</feature>
<dbReference type="InterPro" id="IPR013785">
    <property type="entry name" value="Aldolase_TIM"/>
</dbReference>
<dbReference type="Pfam" id="PF00701">
    <property type="entry name" value="DHDPS"/>
    <property type="match status" value="1"/>
</dbReference>
<dbReference type="SUPFAM" id="SSF51569">
    <property type="entry name" value="Aldolase"/>
    <property type="match status" value="1"/>
</dbReference>
<dbReference type="FunCoup" id="D9Q1K4">
    <property type="interactions" value="68"/>
</dbReference>
<dbReference type="CDD" id="cd00408">
    <property type="entry name" value="DHDPS-like"/>
    <property type="match status" value="1"/>
</dbReference>